<dbReference type="GeneTree" id="ENSGT00940000160115"/>
<evidence type="ECO:0000256" key="1">
    <source>
        <dbReference type="SAM" id="MobiDB-lite"/>
    </source>
</evidence>
<reference evidence="2" key="2">
    <citation type="submission" date="2025-08" db="UniProtKB">
        <authorList>
            <consortium name="Ensembl"/>
        </authorList>
    </citation>
    <scope>IDENTIFICATION</scope>
</reference>
<proteinExistence type="predicted"/>
<evidence type="ECO:0000313" key="2">
    <source>
        <dbReference type="Ensembl" id="ENSBGRP00000026998.1"/>
    </source>
</evidence>
<keyword evidence="3" id="KW-1185">Reference proteome</keyword>
<feature type="compositionally biased region" description="Low complexity" evidence="1">
    <location>
        <begin position="105"/>
        <end position="134"/>
    </location>
</feature>
<dbReference type="Proteomes" id="UP000694520">
    <property type="component" value="Chromosome 20"/>
</dbReference>
<dbReference type="AlphaFoldDB" id="A0A8B9XY24"/>
<feature type="region of interest" description="Disordered" evidence="1">
    <location>
        <begin position="1"/>
        <end position="165"/>
    </location>
</feature>
<reference evidence="2" key="3">
    <citation type="submission" date="2025-09" db="UniProtKB">
        <authorList>
            <consortium name="Ensembl"/>
        </authorList>
    </citation>
    <scope>IDENTIFICATION</scope>
</reference>
<accession>A0A8B9XY24</accession>
<name>A0A8B9XY24_BOSMU</name>
<feature type="compositionally biased region" description="Polar residues" evidence="1">
    <location>
        <begin position="51"/>
        <end position="85"/>
    </location>
</feature>
<dbReference type="Ensembl" id="ENSBGRT00000031156.1">
    <property type="protein sequence ID" value="ENSBGRP00000026998.1"/>
    <property type="gene ID" value="ENSBGRG00000016760.1"/>
</dbReference>
<sequence length="165" mass="17001">MTQLFPQPCGAGSMVHSSMGAPEIRMSKPLEAEKQGLDSPSEHPDTERNGPDTNHQNPQNKTSPFSVSPTGPSTKVSPGQSSQGDRSGMTFDGGSRMPAVGPGPGTLVTGLLPPLLTLRLPPQACDSPGLLPLPWGGGGGQGNPPQSPSAMNNRKLRAPPPSQLP</sequence>
<feature type="compositionally biased region" description="Basic and acidic residues" evidence="1">
    <location>
        <begin position="25"/>
        <end position="50"/>
    </location>
</feature>
<evidence type="ECO:0000313" key="3">
    <source>
        <dbReference type="Proteomes" id="UP000694520"/>
    </source>
</evidence>
<reference evidence="2" key="1">
    <citation type="submission" date="2019-05" db="EMBL/GenBank/DDBJ databases">
        <authorList>
            <person name="Zhang S."/>
            <person name="Liu J."/>
        </authorList>
    </citation>
    <scope>NUCLEOTIDE SEQUENCE [LARGE SCALE GENOMIC DNA]</scope>
</reference>
<protein>
    <submittedName>
        <fullName evidence="2">Uncharacterized protein</fullName>
    </submittedName>
</protein>
<organism evidence="2 3">
    <name type="scientific">Bos mutus grunniens</name>
    <name type="common">Wild yak</name>
    <name type="synonym">Bos grunniens</name>
    <dbReference type="NCBI Taxonomy" id="30521"/>
    <lineage>
        <taxon>Eukaryota</taxon>
        <taxon>Metazoa</taxon>
        <taxon>Chordata</taxon>
        <taxon>Craniata</taxon>
        <taxon>Vertebrata</taxon>
        <taxon>Euteleostomi</taxon>
        <taxon>Mammalia</taxon>
        <taxon>Eutheria</taxon>
        <taxon>Laurasiatheria</taxon>
        <taxon>Artiodactyla</taxon>
        <taxon>Ruminantia</taxon>
        <taxon>Pecora</taxon>
        <taxon>Bovidae</taxon>
        <taxon>Bovinae</taxon>
        <taxon>Bos</taxon>
    </lineage>
</organism>